<feature type="chain" id="PRO_5046176762" evidence="1">
    <location>
        <begin position="29"/>
        <end position="566"/>
    </location>
</feature>
<evidence type="ECO:0000256" key="1">
    <source>
        <dbReference type="SAM" id="SignalP"/>
    </source>
</evidence>
<name>A0ABN5ARD7_9GAMM</name>
<dbReference type="InterPro" id="IPR013108">
    <property type="entry name" value="Amidohydro_3"/>
</dbReference>
<proteinExistence type="predicted"/>
<evidence type="ECO:0000313" key="3">
    <source>
        <dbReference type="EMBL" id="ASG66356.1"/>
    </source>
</evidence>
<dbReference type="SUPFAM" id="SSF51556">
    <property type="entry name" value="Metallo-dependent hydrolases"/>
    <property type="match status" value="1"/>
</dbReference>
<keyword evidence="4" id="KW-1185">Reference proteome</keyword>
<gene>
    <name evidence="3" type="ORF">CEW91_09510</name>
</gene>
<dbReference type="Gene3D" id="2.30.40.10">
    <property type="entry name" value="Urease, subunit C, domain 1"/>
    <property type="match status" value="1"/>
</dbReference>
<dbReference type="InterPro" id="IPR033932">
    <property type="entry name" value="YtcJ-like"/>
</dbReference>
<dbReference type="RefSeq" id="WP_088768727.1">
    <property type="nucleotide sequence ID" value="NZ_CP022133.1"/>
</dbReference>
<dbReference type="PANTHER" id="PTHR22642:SF2">
    <property type="entry name" value="PROTEIN LONG AFTER FAR-RED 3"/>
    <property type="match status" value="1"/>
</dbReference>
<organism evidence="3 4">
    <name type="scientific">Idiomarina piscisalsi</name>
    <dbReference type="NCBI Taxonomy" id="1096243"/>
    <lineage>
        <taxon>Bacteria</taxon>
        <taxon>Pseudomonadati</taxon>
        <taxon>Pseudomonadota</taxon>
        <taxon>Gammaproteobacteria</taxon>
        <taxon>Alteromonadales</taxon>
        <taxon>Idiomarinaceae</taxon>
        <taxon>Idiomarina</taxon>
    </lineage>
</organism>
<sequence>MSLSRRFSLTSIATASITSMLLSTTAVADTLYTNANGYTLTSPAGENAVLQQFSSMLIDNGKIKAIGGDELNERYSNTDDIINLQGKTVLPGLIDAHGHVLGLGNSLLQVDLRDSTSVKDAAQRVKRYADTQPSLPWITGRSWNQENWEEKRFPRASDLDELVNERPVWLTRVDGHAGWANSEALRLAGIDKDTVSPDGGEIVKDENGQPTGVLIDNAMQLVEKVIPEASFEQQRNAFQLAFEHLVERGITSVHDAGISADEVSVYKGLHNQELMPLRIYGMLAATEPKLPQLLAEGPYQTDDDKLTIRSVKIYADGALGSRGAALIEDYSDDHGNHGLMVTSQEQMMSLYRLIIPHGFQVNTHAIGDRANRVVLNNIQQAYETIGGRNLRNRIEHSQIVHPDDLHRFKDLNLVASMQPTHATSDKNMAEDRLGKDRMEGAYAWQTFLQQGTIVASGSDFPVELANPFYGLHAAVTRQDRSNMPEGGWYANESMSRAQALRSFTIDAAYAAWQEQELGSLEPGKWADFILVDQDPFAVGAKDIWRTDVEATYVAGERVYSKGDNDE</sequence>
<dbReference type="InterPro" id="IPR032466">
    <property type="entry name" value="Metal_Hydrolase"/>
</dbReference>
<dbReference type="Pfam" id="PF07969">
    <property type="entry name" value="Amidohydro_3"/>
    <property type="match status" value="1"/>
</dbReference>
<accession>A0ABN5ARD7</accession>
<feature type="domain" description="Amidohydrolase 3" evidence="2">
    <location>
        <begin position="81"/>
        <end position="559"/>
    </location>
</feature>
<dbReference type="Proteomes" id="UP000197717">
    <property type="component" value="Chromosome"/>
</dbReference>
<evidence type="ECO:0000259" key="2">
    <source>
        <dbReference type="Pfam" id="PF07969"/>
    </source>
</evidence>
<dbReference type="EMBL" id="CP022133">
    <property type="protein sequence ID" value="ASG66356.1"/>
    <property type="molecule type" value="Genomic_DNA"/>
</dbReference>
<feature type="signal peptide" evidence="1">
    <location>
        <begin position="1"/>
        <end position="28"/>
    </location>
</feature>
<dbReference type="Gene3D" id="3.10.310.70">
    <property type="match status" value="1"/>
</dbReference>
<dbReference type="PANTHER" id="PTHR22642">
    <property type="entry name" value="IMIDAZOLONEPROPIONASE"/>
    <property type="match status" value="1"/>
</dbReference>
<dbReference type="SUPFAM" id="SSF51338">
    <property type="entry name" value="Composite domain of metallo-dependent hydrolases"/>
    <property type="match status" value="1"/>
</dbReference>
<keyword evidence="1" id="KW-0732">Signal</keyword>
<dbReference type="InterPro" id="IPR011059">
    <property type="entry name" value="Metal-dep_hydrolase_composite"/>
</dbReference>
<dbReference type="Gene3D" id="3.20.20.140">
    <property type="entry name" value="Metal-dependent hydrolases"/>
    <property type="match status" value="1"/>
</dbReference>
<dbReference type="CDD" id="cd01300">
    <property type="entry name" value="YtcJ_like"/>
    <property type="match status" value="1"/>
</dbReference>
<evidence type="ECO:0000313" key="4">
    <source>
        <dbReference type="Proteomes" id="UP000197717"/>
    </source>
</evidence>
<reference evidence="3 4" key="1">
    <citation type="submission" date="2017-06" db="EMBL/GenBank/DDBJ databases">
        <title>Complete genome sequence of Idiomarina piscisalsi strain 10PY1A isolated from soil of Soudi Arabia.</title>
        <authorList>
            <person name="Kim M.-C."/>
            <person name="Jung B.K."/>
            <person name="Budiyanto F."/>
            <person name="Nzila A."/>
            <person name="Shin J.-H."/>
        </authorList>
    </citation>
    <scope>NUCLEOTIDE SEQUENCE [LARGE SCALE GENOMIC DNA]</scope>
    <source>
        <strain evidence="3 4">10PY1A</strain>
    </source>
</reference>
<protein>
    <submittedName>
        <fullName evidence="3">Amidohydrolase</fullName>
    </submittedName>
</protein>